<reference evidence="6" key="1">
    <citation type="journal article" date="2019" name="Int. J. Syst. Evol. Microbiol.">
        <title>The Global Catalogue of Microorganisms (GCM) 10K type strain sequencing project: providing services to taxonomists for standard genome sequencing and annotation.</title>
        <authorList>
            <consortium name="The Broad Institute Genomics Platform"/>
            <consortium name="The Broad Institute Genome Sequencing Center for Infectious Disease"/>
            <person name="Wu L."/>
            <person name="Ma J."/>
        </authorList>
    </citation>
    <scope>NUCLEOTIDE SEQUENCE [LARGE SCALE GENOMIC DNA]</scope>
    <source>
        <strain evidence="6">CGMCC 1.12470</strain>
    </source>
</reference>
<dbReference type="InterPro" id="IPR027417">
    <property type="entry name" value="P-loop_NTPase"/>
</dbReference>
<proteinExistence type="inferred from homology"/>
<accession>A0ABW4IRM1</accession>
<dbReference type="Gene3D" id="3.40.50.300">
    <property type="entry name" value="P-loop containing nucleotide triphosphate hydrolases"/>
    <property type="match status" value="1"/>
</dbReference>
<protein>
    <submittedName>
        <fullName evidence="5">ATP-binding cassette domain-containing protein</fullName>
    </submittedName>
</protein>
<comment type="caution">
    <text evidence="5">The sequence shown here is derived from an EMBL/GenBank/DDBJ whole genome shotgun (WGS) entry which is preliminary data.</text>
</comment>
<dbReference type="Proteomes" id="UP001597261">
    <property type="component" value="Unassembled WGS sequence"/>
</dbReference>
<dbReference type="EMBL" id="JBHUDX010000042">
    <property type="protein sequence ID" value="MFD1659568.1"/>
    <property type="molecule type" value="Genomic_DNA"/>
</dbReference>
<keyword evidence="5" id="KW-0067">ATP-binding</keyword>
<dbReference type="PANTHER" id="PTHR43820:SF4">
    <property type="entry name" value="HIGH-AFFINITY BRANCHED-CHAIN AMINO ACID TRANSPORT ATP-BINDING PROTEIN LIVF"/>
    <property type="match status" value="1"/>
</dbReference>
<dbReference type="PANTHER" id="PTHR43820">
    <property type="entry name" value="HIGH-AFFINITY BRANCHED-CHAIN AMINO ACID TRANSPORT ATP-BINDING PROTEIN LIVF"/>
    <property type="match status" value="1"/>
</dbReference>
<name>A0ABW4IRM1_9ACTN</name>
<evidence type="ECO:0000256" key="2">
    <source>
        <dbReference type="ARBA" id="ARBA00022448"/>
    </source>
</evidence>
<evidence type="ECO:0000313" key="6">
    <source>
        <dbReference type="Proteomes" id="UP001597261"/>
    </source>
</evidence>
<evidence type="ECO:0000313" key="5">
    <source>
        <dbReference type="EMBL" id="MFD1659568.1"/>
    </source>
</evidence>
<organism evidence="5 6">
    <name type="scientific">Streptomyces caeni</name>
    <dbReference type="NCBI Taxonomy" id="2307231"/>
    <lineage>
        <taxon>Bacteria</taxon>
        <taxon>Bacillati</taxon>
        <taxon>Actinomycetota</taxon>
        <taxon>Actinomycetes</taxon>
        <taxon>Kitasatosporales</taxon>
        <taxon>Streptomycetaceae</taxon>
        <taxon>Streptomyces</taxon>
    </lineage>
</organism>
<dbReference type="InterPro" id="IPR003439">
    <property type="entry name" value="ABC_transporter-like_ATP-bd"/>
</dbReference>
<keyword evidence="5" id="KW-0547">Nucleotide-binding</keyword>
<sequence>MTAVPSFESGPSAGLVLQLTAVRRHYGEVAALAPTSLALARGTATVVTGPNGSGKTTLLRLAAGLLRL</sequence>
<dbReference type="RefSeq" id="WP_381082834.1">
    <property type="nucleotide sequence ID" value="NZ_JBHUDX010000042.1"/>
</dbReference>
<gene>
    <name evidence="5" type="ORF">ACFSL4_15510</name>
</gene>
<dbReference type="Pfam" id="PF00005">
    <property type="entry name" value="ABC_tran"/>
    <property type="match status" value="1"/>
</dbReference>
<feature type="domain" description="ABC transporter" evidence="4">
    <location>
        <begin position="34"/>
        <end position="66"/>
    </location>
</feature>
<comment type="similarity">
    <text evidence="1">Belongs to the ABC transporter superfamily.</text>
</comment>
<keyword evidence="3" id="KW-0029">Amino-acid transport</keyword>
<keyword evidence="6" id="KW-1185">Reference proteome</keyword>
<evidence type="ECO:0000259" key="4">
    <source>
        <dbReference type="Pfam" id="PF00005"/>
    </source>
</evidence>
<evidence type="ECO:0000256" key="3">
    <source>
        <dbReference type="ARBA" id="ARBA00022970"/>
    </source>
</evidence>
<keyword evidence="2" id="KW-0813">Transport</keyword>
<feature type="non-terminal residue" evidence="5">
    <location>
        <position position="68"/>
    </location>
</feature>
<dbReference type="GO" id="GO:0005524">
    <property type="term" value="F:ATP binding"/>
    <property type="evidence" value="ECO:0007669"/>
    <property type="project" value="UniProtKB-KW"/>
</dbReference>
<evidence type="ECO:0000256" key="1">
    <source>
        <dbReference type="ARBA" id="ARBA00005417"/>
    </source>
</evidence>
<dbReference type="InterPro" id="IPR052156">
    <property type="entry name" value="BCAA_Transport_ATP-bd_LivF"/>
</dbReference>
<dbReference type="SUPFAM" id="SSF52540">
    <property type="entry name" value="P-loop containing nucleoside triphosphate hydrolases"/>
    <property type="match status" value="1"/>
</dbReference>